<keyword evidence="1" id="KW-1133">Transmembrane helix</keyword>
<organism evidence="2 3">
    <name type="scientific">[Propionibacterium] namnetense SK182B-JCVI</name>
    <dbReference type="NCBI Taxonomy" id="1051006"/>
    <lineage>
        <taxon>Bacteria</taxon>
        <taxon>Bacillati</taxon>
        <taxon>Actinomycetota</taxon>
        <taxon>Actinomycetes</taxon>
        <taxon>Propionibacteriales</taxon>
        <taxon>Propionibacteriaceae</taxon>
        <taxon>Cutibacterium</taxon>
    </lineage>
</organism>
<keyword evidence="1" id="KW-0812">Transmembrane</keyword>
<comment type="caution">
    <text evidence="2">The sequence shown here is derived from an EMBL/GenBank/DDBJ whole genome shotgun (WGS) entry which is preliminary data.</text>
</comment>
<dbReference type="RefSeq" id="WP_002549271.1">
    <property type="nucleotide sequence ID" value="NZ_AFUN01000026.1"/>
</dbReference>
<dbReference type="AlphaFoldDB" id="F9NV69"/>
<evidence type="ECO:0000256" key="1">
    <source>
        <dbReference type="SAM" id="Phobius"/>
    </source>
</evidence>
<feature type="transmembrane region" description="Helical" evidence="1">
    <location>
        <begin position="6"/>
        <end position="26"/>
    </location>
</feature>
<evidence type="ECO:0000313" key="3">
    <source>
        <dbReference type="Proteomes" id="UP000007832"/>
    </source>
</evidence>
<name>F9NV69_9ACTN</name>
<sequence>MELMWWWMWPAVIAAVAVTVAIGLLLRRREKIARVVVAHVDRLRALPAYRDHARRRVRCLVVAVMCWGVAACGAGLVAARLQGIDDDDRQIRTRDVMLCLDVSGSMEGWIVRLSTLTSSWLTTSATTGSASSCLTRRR</sequence>
<reference evidence="2 3" key="1">
    <citation type="submission" date="2011-07" db="EMBL/GenBank/DDBJ databases">
        <title>Genome Sequence of Propionibacterium acnes SK182B-JCVI.</title>
        <authorList>
            <person name="Durkin A.S."/>
            <person name="Madupu R."/>
            <person name="Hostetler J."/>
            <person name="Radune D."/>
            <person name="Torralba M."/>
            <person name="Methe B."/>
            <person name="Sutton G."/>
            <person name="Strausberg R.L."/>
            <person name="Nelson K.E."/>
        </authorList>
    </citation>
    <scope>NUCLEOTIDE SEQUENCE [LARGE SCALE GENOMIC DNA]</scope>
    <source>
        <strain evidence="2 3">SK182B-JCVI</strain>
    </source>
</reference>
<evidence type="ECO:0000313" key="2">
    <source>
        <dbReference type="EMBL" id="EGR97179.1"/>
    </source>
</evidence>
<accession>F9NV69</accession>
<dbReference type="eggNOG" id="COG2304">
    <property type="taxonomic scope" value="Bacteria"/>
</dbReference>
<keyword evidence="1" id="KW-0472">Membrane</keyword>
<gene>
    <name evidence="2" type="ORF">HMPREF1162_2225</name>
</gene>
<proteinExistence type="predicted"/>
<dbReference type="Proteomes" id="UP000007832">
    <property type="component" value="Unassembled WGS sequence"/>
</dbReference>
<feature type="transmembrane region" description="Helical" evidence="1">
    <location>
        <begin position="59"/>
        <end position="79"/>
    </location>
</feature>
<evidence type="ECO:0008006" key="4">
    <source>
        <dbReference type="Google" id="ProtNLM"/>
    </source>
</evidence>
<dbReference type="EMBL" id="AFUN01000026">
    <property type="protein sequence ID" value="EGR97179.1"/>
    <property type="molecule type" value="Genomic_DNA"/>
</dbReference>
<dbReference type="PATRIC" id="fig|1051006.4.peg.1069"/>
<protein>
    <recommendedName>
        <fullName evidence="4">von Willebrand factor type A domain protein</fullName>
    </recommendedName>
</protein>